<evidence type="ECO:0000313" key="1">
    <source>
        <dbReference type="EMBL" id="OSJ31999.1"/>
    </source>
</evidence>
<reference evidence="1 2" key="1">
    <citation type="submission" date="2017-03" db="EMBL/GenBank/DDBJ databases">
        <title>Whole genome sequences of fourteen strains of Bradyrhizobium canariense and one strain of Bradyrhizobium japonicum isolated from Lupinus (Papilionoideae: Genisteae) species in Algeria.</title>
        <authorList>
            <person name="Crovadore J."/>
            <person name="Chekireb D."/>
            <person name="Brachmann A."/>
            <person name="Chablais R."/>
            <person name="Cochard B."/>
            <person name="Lefort F."/>
        </authorList>
    </citation>
    <scope>NUCLEOTIDE SEQUENCE [LARGE SCALE GENOMIC DNA]</scope>
    <source>
        <strain evidence="1 2">UBMA197</strain>
    </source>
</reference>
<name>A0A1Y2JP98_BRAJP</name>
<dbReference type="Proteomes" id="UP000193335">
    <property type="component" value="Unassembled WGS sequence"/>
</dbReference>
<protein>
    <submittedName>
        <fullName evidence="1">Transcriptional regulator</fullName>
    </submittedName>
</protein>
<dbReference type="Gene3D" id="1.10.238.160">
    <property type="match status" value="1"/>
</dbReference>
<accession>A0A1Y2JP98</accession>
<evidence type="ECO:0000313" key="2">
    <source>
        <dbReference type="Proteomes" id="UP000193335"/>
    </source>
</evidence>
<organism evidence="1 2">
    <name type="scientific">Bradyrhizobium japonicum</name>
    <dbReference type="NCBI Taxonomy" id="375"/>
    <lineage>
        <taxon>Bacteria</taxon>
        <taxon>Pseudomonadati</taxon>
        <taxon>Pseudomonadota</taxon>
        <taxon>Alphaproteobacteria</taxon>
        <taxon>Hyphomicrobiales</taxon>
        <taxon>Nitrobacteraceae</taxon>
        <taxon>Bradyrhizobium</taxon>
    </lineage>
</organism>
<proteinExistence type="predicted"/>
<dbReference type="AlphaFoldDB" id="A0A1Y2JP98"/>
<dbReference type="EMBL" id="NAFL01000252">
    <property type="protein sequence ID" value="OSJ31999.1"/>
    <property type="molecule type" value="Genomic_DNA"/>
</dbReference>
<gene>
    <name evidence="1" type="ORF">BSZ19_20610</name>
</gene>
<dbReference type="InterPro" id="IPR010260">
    <property type="entry name" value="AlpA"/>
</dbReference>
<comment type="caution">
    <text evidence="1">The sequence shown here is derived from an EMBL/GenBank/DDBJ whole genome shotgun (WGS) entry which is preliminary data.</text>
</comment>
<sequence length="81" mass="8925">MHTLNPSVDEPMLVSMKHACALTSLSRTMLNRYRAEGRFPAAVPLGDRRVAFVRQEVNQWIADRIAARGANDNSKSGTQAA</sequence>
<dbReference type="Pfam" id="PF05930">
    <property type="entry name" value="Phage_AlpA"/>
    <property type="match status" value="1"/>
</dbReference>